<dbReference type="OrthoDB" id="10641709at2759"/>
<organism evidence="1 2">
    <name type="scientific">Armillaria gallica</name>
    <name type="common">Bulbous honey fungus</name>
    <name type="synonym">Armillaria bulbosa</name>
    <dbReference type="NCBI Taxonomy" id="47427"/>
    <lineage>
        <taxon>Eukaryota</taxon>
        <taxon>Fungi</taxon>
        <taxon>Dikarya</taxon>
        <taxon>Basidiomycota</taxon>
        <taxon>Agaricomycotina</taxon>
        <taxon>Agaricomycetes</taxon>
        <taxon>Agaricomycetidae</taxon>
        <taxon>Agaricales</taxon>
        <taxon>Marasmiineae</taxon>
        <taxon>Physalacriaceae</taxon>
        <taxon>Armillaria</taxon>
    </lineage>
</organism>
<accession>A0A2H3CGJ5</accession>
<dbReference type="InParanoid" id="A0A2H3CGJ5"/>
<sequence>MTLTGLRRLQDFFASSRAPSSKVAKSSAMGSGEVNGNPCTVPYFTISVTAGTTAERRNTHSSLFRAVGASILNPSQGYSTRDQVKSVLLTQGDCRPALPPAIERKGPKLDPTAERRAILEAEAFLLRGSEPALDLRQPFAGMIEPKFGRVNEMKVMPRRSQRL</sequence>
<proteinExistence type="predicted"/>
<name>A0A2H3CGJ5_ARMGA</name>
<keyword evidence="2" id="KW-1185">Reference proteome</keyword>
<evidence type="ECO:0000313" key="2">
    <source>
        <dbReference type="Proteomes" id="UP000217790"/>
    </source>
</evidence>
<evidence type="ECO:0000313" key="1">
    <source>
        <dbReference type="EMBL" id="PBK82219.1"/>
    </source>
</evidence>
<dbReference type="Proteomes" id="UP000217790">
    <property type="component" value="Unassembled WGS sequence"/>
</dbReference>
<reference evidence="2" key="1">
    <citation type="journal article" date="2017" name="Nat. Ecol. Evol.">
        <title>Genome expansion and lineage-specific genetic innovations in the forest pathogenic fungi Armillaria.</title>
        <authorList>
            <person name="Sipos G."/>
            <person name="Prasanna A.N."/>
            <person name="Walter M.C."/>
            <person name="O'Connor E."/>
            <person name="Balint B."/>
            <person name="Krizsan K."/>
            <person name="Kiss B."/>
            <person name="Hess J."/>
            <person name="Varga T."/>
            <person name="Slot J."/>
            <person name="Riley R."/>
            <person name="Boka B."/>
            <person name="Rigling D."/>
            <person name="Barry K."/>
            <person name="Lee J."/>
            <person name="Mihaltcheva S."/>
            <person name="LaButti K."/>
            <person name="Lipzen A."/>
            <person name="Waldron R."/>
            <person name="Moloney N.M."/>
            <person name="Sperisen C."/>
            <person name="Kredics L."/>
            <person name="Vagvoelgyi C."/>
            <person name="Patrignani A."/>
            <person name="Fitzpatrick D."/>
            <person name="Nagy I."/>
            <person name="Doyle S."/>
            <person name="Anderson J.B."/>
            <person name="Grigoriev I.V."/>
            <person name="Gueldener U."/>
            <person name="Muensterkoetter M."/>
            <person name="Nagy L.G."/>
        </authorList>
    </citation>
    <scope>NUCLEOTIDE SEQUENCE [LARGE SCALE GENOMIC DNA]</scope>
    <source>
        <strain evidence="2">Ar21-2</strain>
    </source>
</reference>
<dbReference type="AlphaFoldDB" id="A0A2H3CGJ5"/>
<dbReference type="EMBL" id="KZ293720">
    <property type="protein sequence ID" value="PBK82219.1"/>
    <property type="molecule type" value="Genomic_DNA"/>
</dbReference>
<gene>
    <name evidence="1" type="ORF">ARMGADRAFT_1038819</name>
</gene>
<protein>
    <submittedName>
        <fullName evidence="1">Uncharacterized protein</fullName>
    </submittedName>
</protein>